<evidence type="ECO:0000313" key="1">
    <source>
        <dbReference type="EMBL" id="MPM58335.1"/>
    </source>
</evidence>
<sequence>MVAHAGAAAWVADDASRVEEDVEESLFHRLAIDDPGGGDDDRADGDLLAFEYPGGKAEVLDASVGAGAEERLVDRRALYLFDRRVVVDLMRLRDAWRDVAEVIVELLRVDSVVVGPDGLPLVALRVVLYRVEDLPVGAADGVLRAELDAHVAEGHALGDAHILDPLAVEFNAHVVRSVGAHVADELEDEVLRRDAGLEFAGDDDLHALGDLEPELAGGPDRRHLGTADAGREGAVGAVGAGVAVAAHHDEPGKGIALFAHLLMADAAFALHVVEVGDALLLHEFADLFVVHGVVA</sequence>
<dbReference type="EMBL" id="VSSQ01016709">
    <property type="protein sequence ID" value="MPM58335.1"/>
    <property type="molecule type" value="Genomic_DNA"/>
</dbReference>
<dbReference type="AlphaFoldDB" id="A0A645AYL2"/>
<protein>
    <submittedName>
        <fullName evidence="1">Uncharacterized protein</fullName>
    </submittedName>
</protein>
<comment type="caution">
    <text evidence="1">The sequence shown here is derived from an EMBL/GenBank/DDBJ whole genome shotgun (WGS) entry which is preliminary data.</text>
</comment>
<proteinExistence type="predicted"/>
<organism evidence="1">
    <name type="scientific">bioreactor metagenome</name>
    <dbReference type="NCBI Taxonomy" id="1076179"/>
    <lineage>
        <taxon>unclassified sequences</taxon>
        <taxon>metagenomes</taxon>
        <taxon>ecological metagenomes</taxon>
    </lineage>
</organism>
<dbReference type="AntiFam" id="ANF00098">
    <property type="entry name" value="Shadow ORF (opposite leuC)"/>
</dbReference>
<reference evidence="1" key="1">
    <citation type="submission" date="2019-08" db="EMBL/GenBank/DDBJ databases">
        <authorList>
            <person name="Kucharzyk K."/>
            <person name="Murdoch R.W."/>
            <person name="Higgins S."/>
            <person name="Loffler F."/>
        </authorList>
    </citation>
    <scope>NUCLEOTIDE SEQUENCE</scope>
</reference>
<accession>A0A645AYL2</accession>
<name>A0A645AYL2_9ZZZZ</name>
<gene>
    <name evidence="1" type="ORF">SDC9_105166</name>
</gene>